<keyword evidence="5" id="KW-0539">Nucleus</keyword>
<keyword evidence="3" id="KW-0235">DNA replication</keyword>
<evidence type="ECO:0000256" key="5">
    <source>
        <dbReference type="ARBA" id="ARBA00023242"/>
    </source>
</evidence>
<dbReference type="PANTHER" id="PTHR12748">
    <property type="entry name" value="ORIGIN RECOGNITION COMPLEX SUBUNIT 3"/>
    <property type="match status" value="1"/>
</dbReference>
<dbReference type="STRING" id="1047168.A0A0F4GYZ5"/>
<dbReference type="GO" id="GO:0003688">
    <property type="term" value="F:DNA replication origin binding"/>
    <property type="evidence" value="ECO:0007669"/>
    <property type="project" value="TreeGrafter"/>
</dbReference>
<dbReference type="InterPro" id="IPR045667">
    <property type="entry name" value="ORC3_N"/>
</dbReference>
<dbReference type="Proteomes" id="UP000033647">
    <property type="component" value="Unassembled WGS sequence"/>
</dbReference>
<feature type="domain" description="Origin recognition complex subunit 3 N-terminal" evidence="6">
    <location>
        <begin position="6"/>
        <end position="308"/>
    </location>
</feature>
<evidence type="ECO:0000259" key="6">
    <source>
        <dbReference type="Pfam" id="PF07034"/>
    </source>
</evidence>
<proteinExistence type="inferred from homology"/>
<evidence type="ECO:0000256" key="2">
    <source>
        <dbReference type="ARBA" id="ARBA00010977"/>
    </source>
</evidence>
<evidence type="ECO:0000313" key="8">
    <source>
        <dbReference type="EMBL" id="KJY02469.1"/>
    </source>
</evidence>
<dbReference type="EMBL" id="LAFY01000046">
    <property type="protein sequence ID" value="KJY02469.1"/>
    <property type="molecule type" value="Genomic_DNA"/>
</dbReference>
<dbReference type="GO" id="GO:0006270">
    <property type="term" value="P:DNA replication initiation"/>
    <property type="evidence" value="ECO:0007669"/>
    <property type="project" value="TreeGrafter"/>
</dbReference>
<dbReference type="GO" id="GO:0005656">
    <property type="term" value="C:nuclear pre-replicative complex"/>
    <property type="evidence" value="ECO:0007669"/>
    <property type="project" value="TreeGrafter"/>
</dbReference>
<dbReference type="GO" id="GO:0005664">
    <property type="term" value="C:nuclear origin of replication recognition complex"/>
    <property type="evidence" value="ECO:0007669"/>
    <property type="project" value="InterPro"/>
</dbReference>
<dbReference type="AlphaFoldDB" id="A0A0F4GYZ5"/>
<dbReference type="Pfam" id="PF18137">
    <property type="entry name" value="WHD_ORC"/>
    <property type="match status" value="1"/>
</dbReference>
<keyword evidence="9" id="KW-1185">Reference proteome</keyword>
<dbReference type="OrthoDB" id="10265211at2759"/>
<sequence>MEYEKCYVFRPEDNRPAKRRKVELTGLQTSWPIREKAYQTAWSAQQARIDAKVNTINATTVTDIAQFLDEAVKLPATDRIPAGLILAGPNSALRASIAAQVAKQTGEKTRRVLATICSNGGSNLKGLVRTIIQKATSSPEGEDDEDGEEVTASTRKGAKLLKYDLQILCDFVQERRIQQVVIAIEDTEAFDSDLLSELVELLSCWQGGIPFACLFNVATSVEFLQQRLSKSAVKCLQGRLFDAELSADEVEQVFEAIASTEVKLWLGAGLTAMMLERQSDYIQSIDSLAQAAKYAYMSCFFANALSVFLDPKLEIESVPKDHFEALRNLDSFRKEATRRLEAGEARFVRDLLDQDQALFTFTQKAVKRGRTALAGMVAATEVIRTVQQYLPNTPVTTKSKLYVQAMSGKLSNSAQLRSLFLSLRKAHSNIARQILEDLDDDSRNLPPRDKYSFYCIRADLDDLVQGMPNLRIPLRSEDDVQNSSMRTTVVAQKVELSKQKSVLSEQDSAYTIIIRKFSKLLQEFLADKLVNPKDLPFHEIFVYDLKSPYREVFTPRPRHAIERALASPHDYLDCECCAAGPGDGEEATLAASQPATAVLYQLYLESGSLINASDLCKAFQAVVGDKLEDEQKTMALFQRALSELRHLGFVKATRKRVDHVAKVAWKGL</sequence>
<keyword evidence="4" id="KW-0238">DNA-binding</keyword>
<gene>
    <name evidence="8" type="ORF">TI39_contig49g00019</name>
</gene>
<evidence type="ECO:0000313" key="9">
    <source>
        <dbReference type="Proteomes" id="UP000033647"/>
    </source>
</evidence>
<feature type="domain" description="Origin recognition complex subunit 3 winged helix C-terminal" evidence="7">
    <location>
        <begin position="558"/>
        <end position="665"/>
    </location>
</feature>
<dbReference type="PANTHER" id="PTHR12748:SF0">
    <property type="entry name" value="ORIGIN RECOGNITION COMPLEX SUBUNIT 3"/>
    <property type="match status" value="1"/>
</dbReference>
<dbReference type="InterPro" id="IPR040855">
    <property type="entry name" value="ORC_WH_C"/>
</dbReference>
<protein>
    <submittedName>
        <fullName evidence="8">Origin recognition complex subunit 3 like protein</fullName>
    </submittedName>
</protein>
<dbReference type="GO" id="GO:0031261">
    <property type="term" value="C:DNA replication preinitiation complex"/>
    <property type="evidence" value="ECO:0007669"/>
    <property type="project" value="TreeGrafter"/>
</dbReference>
<accession>A0A0F4GYZ5</accession>
<comment type="similarity">
    <text evidence="2">Belongs to the ORC3 family.</text>
</comment>
<evidence type="ECO:0000256" key="1">
    <source>
        <dbReference type="ARBA" id="ARBA00004123"/>
    </source>
</evidence>
<dbReference type="Pfam" id="PF07034">
    <property type="entry name" value="ORC3_N"/>
    <property type="match status" value="1"/>
</dbReference>
<dbReference type="InterPro" id="IPR020795">
    <property type="entry name" value="ORC3"/>
</dbReference>
<organism evidence="8 9">
    <name type="scientific">Zymoseptoria brevis</name>
    <dbReference type="NCBI Taxonomy" id="1047168"/>
    <lineage>
        <taxon>Eukaryota</taxon>
        <taxon>Fungi</taxon>
        <taxon>Dikarya</taxon>
        <taxon>Ascomycota</taxon>
        <taxon>Pezizomycotina</taxon>
        <taxon>Dothideomycetes</taxon>
        <taxon>Dothideomycetidae</taxon>
        <taxon>Mycosphaerellales</taxon>
        <taxon>Mycosphaerellaceae</taxon>
        <taxon>Zymoseptoria</taxon>
    </lineage>
</organism>
<reference evidence="8 9" key="1">
    <citation type="submission" date="2015-03" db="EMBL/GenBank/DDBJ databases">
        <title>RNA-seq based gene annotation and comparative genomics of four Zymoseptoria species reveal species-specific pathogenicity related genes and transposable element activity.</title>
        <authorList>
            <person name="Grandaubert J."/>
            <person name="Bhattacharyya A."/>
            <person name="Stukenbrock E.H."/>
        </authorList>
    </citation>
    <scope>NUCLEOTIDE SEQUENCE [LARGE SCALE GENOMIC DNA]</scope>
    <source>
        <strain evidence="8 9">Zb18110</strain>
    </source>
</reference>
<comment type="caution">
    <text evidence="8">The sequence shown here is derived from an EMBL/GenBank/DDBJ whole genome shotgun (WGS) entry which is preliminary data.</text>
</comment>
<evidence type="ECO:0000256" key="4">
    <source>
        <dbReference type="ARBA" id="ARBA00023125"/>
    </source>
</evidence>
<evidence type="ECO:0000259" key="7">
    <source>
        <dbReference type="Pfam" id="PF18137"/>
    </source>
</evidence>
<evidence type="ECO:0000256" key="3">
    <source>
        <dbReference type="ARBA" id="ARBA00022705"/>
    </source>
</evidence>
<comment type="subcellular location">
    <subcellularLocation>
        <location evidence="1">Nucleus</location>
    </subcellularLocation>
</comment>
<name>A0A0F4GYZ5_9PEZI</name>
<dbReference type="CDD" id="cd20704">
    <property type="entry name" value="Orc3"/>
    <property type="match status" value="2"/>
</dbReference>